<dbReference type="InterPro" id="IPR000438">
    <property type="entry name" value="Acetyl_CoA_COase_Trfase_b_su"/>
</dbReference>
<dbReference type="GO" id="GO:0016740">
    <property type="term" value="F:transferase activity"/>
    <property type="evidence" value="ECO:0007669"/>
    <property type="project" value="UniProtKB-KW"/>
</dbReference>
<dbReference type="SUPFAM" id="SSF52096">
    <property type="entry name" value="ClpP/crotonase"/>
    <property type="match status" value="2"/>
</dbReference>
<dbReference type="PRINTS" id="PR01070">
    <property type="entry name" value="ACCCTRFRASEB"/>
</dbReference>
<feature type="domain" description="CoA carboxyltransferase N-terminal" evidence="2">
    <location>
        <begin position="1"/>
        <end position="239"/>
    </location>
</feature>
<dbReference type="PANTHER" id="PTHR42995">
    <property type="entry name" value="ACETYL-COENZYME A CARBOXYLASE CARBOXYL TRANSFERASE SUBUNIT BETA, CHLOROPLASTIC"/>
    <property type="match status" value="1"/>
</dbReference>
<dbReference type="InterPro" id="IPR034733">
    <property type="entry name" value="AcCoA_carboxyl_beta"/>
</dbReference>
<feature type="domain" description="CoA carboxyltransferase C-terminal" evidence="3">
    <location>
        <begin position="239"/>
        <end position="480"/>
    </location>
</feature>
<dbReference type="InterPro" id="IPR029045">
    <property type="entry name" value="ClpP/crotonase-like_dom_sf"/>
</dbReference>
<dbReference type="Pfam" id="PF01039">
    <property type="entry name" value="Carboxyl_trans"/>
    <property type="match status" value="1"/>
</dbReference>
<dbReference type="GO" id="GO:2001295">
    <property type="term" value="P:malonyl-CoA biosynthetic process"/>
    <property type="evidence" value="ECO:0007669"/>
    <property type="project" value="TreeGrafter"/>
</dbReference>
<dbReference type="GO" id="GO:0003989">
    <property type="term" value="F:acetyl-CoA carboxylase activity"/>
    <property type="evidence" value="ECO:0007669"/>
    <property type="project" value="InterPro"/>
</dbReference>
<dbReference type="PROSITE" id="PS50989">
    <property type="entry name" value="COA_CT_CTER"/>
    <property type="match status" value="1"/>
</dbReference>
<sequence length="499" mass="52071">MSVQRLGALALVETVLDDGSYQSWDTPITPAPDLDLGYLAELAAAQQKSGCDESILTGRGTIRGRDVAVVSNEFRFLGGSIGLRAADRLDKAIRRATAEGLPLLAATASGGTRMQEGSLAFVQMVRITDAIGAHRAAGLPYLVYLRHPTTGGVFASWGSLGHVAVGEPGALVGFLGPKVYQALYGEEFPPGVQTSENLAAHGLIDAVLPPDKLADIASRALTVLSAPRRGVPMPEAEPESDQPEVAAWDSITRTRRPDRPGVRELLRFAARDVVPLNGTGQGDATGAASGLTLVLATVHGLPCIVLGQDRASQAANGPLGPAELRVARRGMRLAAELDIPLVSVIDTPGAALSKEAEEGGLAGEIARCLADLTRLPTSTVCILLGQGSGGGALALLPADRVIAARHAWLSPLPPEGASAIVHHGDPSFAPQMAAAQLVRAVDLRRKGVVDRIVAEHDDAADEPAAFCRRMGEVLAQELAVLGSLPTSQRLARRAGRYVF</sequence>
<dbReference type="GO" id="GO:0006633">
    <property type="term" value="P:fatty acid biosynthetic process"/>
    <property type="evidence" value="ECO:0007669"/>
    <property type="project" value="InterPro"/>
</dbReference>
<dbReference type="InterPro" id="IPR011762">
    <property type="entry name" value="COA_CT_N"/>
</dbReference>
<name>A0AAU8DRS4_9ACTN</name>
<protein>
    <submittedName>
        <fullName evidence="4">Carboxyl transferase domain-containing protein</fullName>
    </submittedName>
</protein>
<dbReference type="GO" id="GO:0009317">
    <property type="term" value="C:acetyl-CoA carboxylase complex"/>
    <property type="evidence" value="ECO:0007669"/>
    <property type="project" value="InterPro"/>
</dbReference>
<evidence type="ECO:0000259" key="2">
    <source>
        <dbReference type="PROSITE" id="PS50980"/>
    </source>
</evidence>
<evidence type="ECO:0000256" key="1">
    <source>
        <dbReference type="ARBA" id="ARBA00022679"/>
    </source>
</evidence>
<evidence type="ECO:0000313" key="4">
    <source>
        <dbReference type="EMBL" id="XCG64177.1"/>
    </source>
</evidence>
<dbReference type="PROSITE" id="PS50980">
    <property type="entry name" value="COA_CT_NTER"/>
    <property type="match status" value="1"/>
</dbReference>
<dbReference type="PANTHER" id="PTHR42995:SF5">
    <property type="entry name" value="ACETYL-COENZYME A CARBOXYLASE CARBOXYL TRANSFERASE SUBUNIT BETA, CHLOROPLASTIC"/>
    <property type="match status" value="1"/>
</dbReference>
<dbReference type="AlphaFoldDB" id="A0AAU8DRS4"/>
<dbReference type="RefSeq" id="WP_353649790.1">
    <property type="nucleotide sequence ID" value="NZ_CP159218.1"/>
</dbReference>
<organism evidence="4">
    <name type="scientific">Nakamurella sp. A5-74</name>
    <dbReference type="NCBI Taxonomy" id="3158264"/>
    <lineage>
        <taxon>Bacteria</taxon>
        <taxon>Bacillati</taxon>
        <taxon>Actinomycetota</taxon>
        <taxon>Actinomycetes</taxon>
        <taxon>Nakamurellales</taxon>
        <taxon>Nakamurellaceae</taxon>
        <taxon>Nakamurella</taxon>
    </lineage>
</organism>
<proteinExistence type="predicted"/>
<reference evidence="4" key="1">
    <citation type="submission" date="2024-05" db="EMBL/GenBank/DDBJ databases">
        <authorList>
            <person name="Cai S.Y."/>
            <person name="Jin L.M."/>
            <person name="Li H.R."/>
        </authorList>
    </citation>
    <scope>NUCLEOTIDE SEQUENCE</scope>
    <source>
        <strain evidence="4">A5-74</strain>
    </source>
</reference>
<keyword evidence="1 4" id="KW-0808">Transferase</keyword>
<dbReference type="EMBL" id="CP159218">
    <property type="protein sequence ID" value="XCG64177.1"/>
    <property type="molecule type" value="Genomic_DNA"/>
</dbReference>
<dbReference type="Gene3D" id="3.90.226.10">
    <property type="entry name" value="2-enoyl-CoA Hydratase, Chain A, domain 1"/>
    <property type="match status" value="2"/>
</dbReference>
<dbReference type="InterPro" id="IPR011763">
    <property type="entry name" value="COA_CT_C"/>
</dbReference>
<evidence type="ECO:0000259" key="3">
    <source>
        <dbReference type="PROSITE" id="PS50989"/>
    </source>
</evidence>
<gene>
    <name evidence="4" type="ORF">ABLG96_02180</name>
</gene>
<accession>A0AAU8DRS4</accession>